<organism evidence="3 4">
    <name type="scientific">Eleusine coracana subsp. coracana</name>
    <dbReference type="NCBI Taxonomy" id="191504"/>
    <lineage>
        <taxon>Eukaryota</taxon>
        <taxon>Viridiplantae</taxon>
        <taxon>Streptophyta</taxon>
        <taxon>Embryophyta</taxon>
        <taxon>Tracheophyta</taxon>
        <taxon>Spermatophyta</taxon>
        <taxon>Magnoliopsida</taxon>
        <taxon>Liliopsida</taxon>
        <taxon>Poales</taxon>
        <taxon>Poaceae</taxon>
        <taxon>PACMAD clade</taxon>
        <taxon>Chloridoideae</taxon>
        <taxon>Cynodonteae</taxon>
        <taxon>Eleusininae</taxon>
        <taxon>Eleusine</taxon>
    </lineage>
</organism>
<feature type="compositionally biased region" description="Acidic residues" evidence="1">
    <location>
        <begin position="393"/>
        <end position="405"/>
    </location>
</feature>
<sequence>MMGGTPGPAPSASVGNILSSSSWLAVSAPWTTAFMEVSPSDGLSPVMGVIAAPAPSATTSSGPYSGSWVATPDPWTAASSTARPSDGVSLGMDARSCHGVPAAPASSANAWTTPSGPLLGFPNSSSHGVFPRPFLDTPGSATMGLQDWFIAAANGALGPYWMSTDPTVPAMFMGASASVMVRGSTTGRGCAKAASQDHAIGGSSAQHTGGRARRPPVPTTTTSATAATEVEVDIDLTTDTSVADWVDEKNNRVICEIFAEECLLGNRTSTHLNNTGYKNVIEKFKNRTDLTYTRKQFKNKWDRLKSDYSIWKKLSKQTGLGWDANHNNIVMPNEWWKKMNNVIKGSARFKDKGLQHEDKLAVMFSDLLNTGEDHWSASSGVAPSCETSSGINLDEDSDDDSEPEEFTPMSGCDSSNCDKDDSDSSDSDKDGSDSLILTRTIVILMMNGL</sequence>
<dbReference type="EMBL" id="BQKI01000086">
    <property type="protein sequence ID" value="GJN34942.1"/>
    <property type="molecule type" value="Genomic_DNA"/>
</dbReference>
<evidence type="ECO:0000256" key="1">
    <source>
        <dbReference type="SAM" id="MobiDB-lite"/>
    </source>
</evidence>
<feature type="region of interest" description="Disordered" evidence="1">
    <location>
        <begin position="375"/>
        <end position="432"/>
    </location>
</feature>
<proteinExistence type="predicted"/>
<dbReference type="PANTHER" id="PTHR47851">
    <property type="entry name" value="OS06G0588700 PROTEIN-RELATED"/>
    <property type="match status" value="1"/>
</dbReference>
<protein>
    <recommendedName>
        <fullName evidence="2">Myb/SANT-like domain-containing protein</fullName>
    </recommendedName>
</protein>
<reference evidence="3" key="2">
    <citation type="submission" date="2021-12" db="EMBL/GenBank/DDBJ databases">
        <title>Resequencing data analysis of finger millet.</title>
        <authorList>
            <person name="Hatakeyama M."/>
            <person name="Aluri S."/>
            <person name="Balachadran M.T."/>
            <person name="Sivarajan S.R."/>
            <person name="Poveda L."/>
            <person name="Shimizu-Inatsugi R."/>
            <person name="Schlapbach R."/>
            <person name="Sreeman S.M."/>
            <person name="Shimizu K.K."/>
        </authorList>
    </citation>
    <scope>NUCLEOTIDE SEQUENCE</scope>
</reference>
<gene>
    <name evidence="3" type="primary">gb23656</name>
    <name evidence="3" type="ORF">PR202_gb23656</name>
</gene>
<evidence type="ECO:0000259" key="2">
    <source>
        <dbReference type="Pfam" id="PF12776"/>
    </source>
</evidence>
<name>A0AAV5FJJ2_ELECO</name>
<dbReference type="Pfam" id="PF12776">
    <property type="entry name" value="Myb_DNA-bind_3"/>
    <property type="match status" value="1"/>
</dbReference>
<evidence type="ECO:0000313" key="3">
    <source>
        <dbReference type="EMBL" id="GJN34942.1"/>
    </source>
</evidence>
<feature type="region of interest" description="Disordered" evidence="1">
    <location>
        <begin position="194"/>
        <end position="223"/>
    </location>
</feature>
<dbReference type="PANTHER" id="PTHR47851:SF1">
    <property type="entry name" value="OS06G0588700 PROTEIN"/>
    <property type="match status" value="1"/>
</dbReference>
<comment type="caution">
    <text evidence="3">The sequence shown here is derived from an EMBL/GenBank/DDBJ whole genome shotgun (WGS) entry which is preliminary data.</text>
</comment>
<feature type="compositionally biased region" description="Polar residues" evidence="1">
    <location>
        <begin position="376"/>
        <end position="391"/>
    </location>
</feature>
<dbReference type="Proteomes" id="UP001054889">
    <property type="component" value="Unassembled WGS sequence"/>
</dbReference>
<accession>A0AAV5FJJ2</accession>
<keyword evidence="4" id="KW-1185">Reference proteome</keyword>
<evidence type="ECO:0000313" key="4">
    <source>
        <dbReference type="Proteomes" id="UP001054889"/>
    </source>
</evidence>
<reference evidence="3" key="1">
    <citation type="journal article" date="2018" name="DNA Res.">
        <title>Multiple hybrid de novo genome assembly of finger millet, an orphan allotetraploid crop.</title>
        <authorList>
            <person name="Hatakeyama M."/>
            <person name="Aluri S."/>
            <person name="Balachadran M.T."/>
            <person name="Sivarajan S.R."/>
            <person name="Patrignani A."/>
            <person name="Gruter S."/>
            <person name="Poveda L."/>
            <person name="Shimizu-Inatsugi R."/>
            <person name="Baeten J."/>
            <person name="Francoijs K.J."/>
            <person name="Nataraja K.N."/>
            <person name="Reddy Y.A.N."/>
            <person name="Phadnis S."/>
            <person name="Ravikumar R.L."/>
            <person name="Schlapbach R."/>
            <person name="Sreeman S.M."/>
            <person name="Shimizu K.K."/>
        </authorList>
    </citation>
    <scope>NUCLEOTIDE SEQUENCE</scope>
</reference>
<dbReference type="InterPro" id="IPR024752">
    <property type="entry name" value="Myb/SANT-like_dom"/>
</dbReference>
<feature type="domain" description="Myb/SANT-like" evidence="2">
    <location>
        <begin position="248"/>
        <end position="338"/>
    </location>
</feature>
<dbReference type="AlphaFoldDB" id="A0AAV5FJJ2"/>